<reference evidence="8" key="1">
    <citation type="submission" date="2023-06" db="EMBL/GenBank/DDBJ databases">
        <title>Identification and characterization of horizontal gene transfer across gut microbiota members of farm animals based on homology search.</title>
        <authorList>
            <person name="Zeman M."/>
            <person name="Kubasova T."/>
            <person name="Jahodarova E."/>
            <person name="Nykrynova M."/>
            <person name="Rychlik I."/>
        </authorList>
    </citation>
    <scope>NUCLEOTIDE SEQUENCE [LARGE SCALE GENOMIC DNA]</scope>
    <source>
        <strain evidence="8">ET341</strain>
    </source>
</reference>
<evidence type="ECO:0000256" key="5">
    <source>
        <dbReference type="ARBA" id="ARBA00023136"/>
    </source>
</evidence>
<comment type="caution">
    <text evidence="7">The sequence shown here is derived from an EMBL/GenBank/DDBJ whole genome shotgun (WGS) entry which is preliminary data.</text>
</comment>
<evidence type="ECO:0000256" key="1">
    <source>
        <dbReference type="ARBA" id="ARBA00004141"/>
    </source>
</evidence>
<evidence type="ECO:0000313" key="8">
    <source>
        <dbReference type="Proteomes" id="UP001529275"/>
    </source>
</evidence>
<evidence type="ECO:0000256" key="3">
    <source>
        <dbReference type="ARBA" id="ARBA00022692"/>
    </source>
</evidence>
<organism evidence="7 8">
    <name type="scientific">Massilimicrobiota timonensis</name>
    <dbReference type="NCBI Taxonomy" id="1776392"/>
    <lineage>
        <taxon>Bacteria</taxon>
        <taxon>Bacillati</taxon>
        <taxon>Bacillota</taxon>
        <taxon>Erysipelotrichia</taxon>
        <taxon>Erysipelotrichales</taxon>
        <taxon>Erysipelotrichaceae</taxon>
        <taxon>Massilimicrobiota</taxon>
    </lineage>
</organism>
<dbReference type="Proteomes" id="UP001529275">
    <property type="component" value="Unassembled WGS sequence"/>
</dbReference>
<accession>A0ABT7UFI8</accession>
<keyword evidence="8" id="KW-1185">Reference proteome</keyword>
<keyword evidence="4 6" id="KW-1133">Transmembrane helix</keyword>
<reference evidence="7 8" key="2">
    <citation type="submission" date="2023-06" db="EMBL/GenBank/DDBJ databases">
        <authorList>
            <person name="Zeman M."/>
            <person name="Kubasova T."/>
            <person name="Jahodarova E."/>
            <person name="Nykrynova M."/>
            <person name="Rychlik I."/>
        </authorList>
    </citation>
    <scope>NUCLEOTIDE SEQUENCE [LARGE SCALE GENOMIC DNA]</scope>
    <source>
        <strain evidence="7 8">ET341</strain>
    </source>
</reference>
<keyword evidence="3 6" id="KW-0812">Transmembrane</keyword>
<keyword evidence="5 6" id="KW-0472">Membrane</keyword>
<proteinExistence type="inferred from homology"/>
<name>A0ABT7UFI8_9FIRM</name>
<feature type="transmembrane region" description="Helical" evidence="6">
    <location>
        <begin position="267"/>
        <end position="284"/>
    </location>
</feature>
<feature type="transmembrane region" description="Helical" evidence="6">
    <location>
        <begin position="201"/>
        <end position="224"/>
    </location>
</feature>
<evidence type="ECO:0000256" key="2">
    <source>
        <dbReference type="ARBA" id="ARBA00009773"/>
    </source>
</evidence>
<feature type="transmembrane region" description="Helical" evidence="6">
    <location>
        <begin position="296"/>
        <end position="318"/>
    </location>
</feature>
<feature type="transmembrane region" description="Helical" evidence="6">
    <location>
        <begin position="150"/>
        <end position="169"/>
    </location>
</feature>
<evidence type="ECO:0000256" key="4">
    <source>
        <dbReference type="ARBA" id="ARBA00022989"/>
    </source>
</evidence>
<feature type="transmembrane region" description="Helical" evidence="6">
    <location>
        <begin position="60"/>
        <end position="89"/>
    </location>
</feature>
<dbReference type="EMBL" id="JAUDCK010000002">
    <property type="protein sequence ID" value="MDM8194920.1"/>
    <property type="molecule type" value="Genomic_DNA"/>
</dbReference>
<dbReference type="PANTHER" id="PTHR21716">
    <property type="entry name" value="TRANSMEMBRANE PROTEIN"/>
    <property type="match status" value="1"/>
</dbReference>
<evidence type="ECO:0000256" key="6">
    <source>
        <dbReference type="SAM" id="Phobius"/>
    </source>
</evidence>
<dbReference type="InterPro" id="IPR002549">
    <property type="entry name" value="AI-2E-like"/>
</dbReference>
<gene>
    <name evidence="7" type="ORF">QUV98_01170</name>
</gene>
<dbReference type="PANTHER" id="PTHR21716:SF68">
    <property type="entry name" value="TRANSPORT PROTEIN YTVI-RELATED"/>
    <property type="match status" value="1"/>
</dbReference>
<comment type="subcellular location">
    <subcellularLocation>
        <location evidence="1">Membrane</location>
        <topology evidence="1">Multi-pass membrane protein</topology>
    </subcellularLocation>
</comment>
<dbReference type="RefSeq" id="WP_289527082.1">
    <property type="nucleotide sequence ID" value="NZ_JAUDCK010000002.1"/>
</dbReference>
<feature type="transmembrane region" description="Helical" evidence="6">
    <location>
        <begin position="7"/>
        <end position="40"/>
    </location>
</feature>
<evidence type="ECO:0000313" key="7">
    <source>
        <dbReference type="EMBL" id="MDM8194920.1"/>
    </source>
</evidence>
<sequence>MDKKQYLIIGFGLLIYIIILKYMFSLLFPFILAILCFFVLKPLIDRIQQYIPLQKSAIGISLLLFIYLALAFLLGILITALFCLCVHFFQQLPVYYDSIFLPFIYKITKLLENIFSFVPQDLVIIFQNWINQNMLDFISFASSFIKSIPSFLLSFFIFVISTFFLVLDYEDMKDCFLRFLQKKTCFQLVQFKNRVLKSLWIYMKCQIILMFVTFLILLIAFLILKIDSPLLYAFTICLLDSLPFIGIGIILIPMMVLYLFQGAYMKAIYLFCLYLIINMIRSFLEPHIMNKEMKIPAFLLLISMVLHIHFFGIAGVILSPIHMSFIYQYFHKSEDLI</sequence>
<feature type="transmembrane region" description="Helical" evidence="6">
    <location>
        <begin position="230"/>
        <end position="260"/>
    </location>
</feature>
<comment type="similarity">
    <text evidence="2">Belongs to the autoinducer-2 exporter (AI-2E) (TC 2.A.86) family.</text>
</comment>
<dbReference type="Pfam" id="PF01594">
    <property type="entry name" value="AI-2E_transport"/>
    <property type="match status" value="1"/>
</dbReference>
<protein>
    <submittedName>
        <fullName evidence="7">AI-2E family transporter</fullName>
    </submittedName>
</protein>